<dbReference type="Pfam" id="PF02592">
    <property type="entry name" value="Vut_1"/>
    <property type="match status" value="1"/>
</dbReference>
<evidence type="ECO:0000313" key="3">
    <source>
        <dbReference type="Proteomes" id="UP000036700"/>
    </source>
</evidence>
<feature type="transmembrane region" description="Helical" evidence="1">
    <location>
        <begin position="69"/>
        <end position="89"/>
    </location>
</feature>
<keyword evidence="1" id="KW-0472">Membrane</keyword>
<keyword evidence="1" id="KW-1133">Transmembrane helix</keyword>
<evidence type="ECO:0000313" key="2">
    <source>
        <dbReference type="EMBL" id="AKJ69620.1"/>
    </source>
</evidence>
<dbReference type="PATRIC" id="fig|445709.3.peg.3548"/>
<feature type="transmembrane region" description="Helical" evidence="1">
    <location>
        <begin position="127"/>
        <end position="148"/>
    </location>
</feature>
<dbReference type="AlphaFoldDB" id="A0A0G3ERN4"/>
<proteinExistence type="predicted"/>
<feature type="transmembrane region" description="Helical" evidence="1">
    <location>
        <begin position="16"/>
        <end position="34"/>
    </location>
</feature>
<feature type="transmembrane region" description="Helical" evidence="1">
    <location>
        <begin position="101"/>
        <end position="121"/>
    </location>
</feature>
<name>A0A0G3ERN4_9BURK</name>
<organism evidence="2 3">
    <name type="scientific">Pandoraea thiooxydans</name>
    <dbReference type="NCBI Taxonomy" id="445709"/>
    <lineage>
        <taxon>Bacteria</taxon>
        <taxon>Pseudomonadati</taxon>
        <taxon>Pseudomonadota</taxon>
        <taxon>Betaproteobacteria</taxon>
        <taxon>Burkholderiales</taxon>
        <taxon>Burkholderiaceae</taxon>
        <taxon>Pandoraea</taxon>
    </lineage>
</organism>
<dbReference type="InterPro" id="IPR003744">
    <property type="entry name" value="YhhQ"/>
</dbReference>
<dbReference type="KEGG" id="ptx:ABW99_16800"/>
<dbReference type="Proteomes" id="UP000036700">
    <property type="component" value="Chromosome"/>
</dbReference>
<sequence>MEIIFLSTCPRKLDHYTASTPINAFLLIGLDLAIRDRLHLDWRGRSLWVRMFSLIAGVVSYMLNPASGLISLASLVAFSTAAIASATAFQTARHYPVLARANGANVAGAAVDSLIFPLIAFGTVFPAIAGLQFLAKVAGGAVWSRVVLRKVRTT</sequence>
<protein>
    <submittedName>
        <fullName evidence="2">Uncharacterized protein</fullName>
    </submittedName>
</protein>
<dbReference type="EMBL" id="CP011568">
    <property type="protein sequence ID" value="AKJ69620.1"/>
    <property type="molecule type" value="Genomic_DNA"/>
</dbReference>
<accession>A0A0G3ERN4</accession>
<dbReference type="STRING" id="445709.ABW99_16800"/>
<evidence type="ECO:0000256" key="1">
    <source>
        <dbReference type="SAM" id="Phobius"/>
    </source>
</evidence>
<feature type="transmembrane region" description="Helical" evidence="1">
    <location>
        <begin position="46"/>
        <end position="63"/>
    </location>
</feature>
<reference evidence="2" key="1">
    <citation type="submission" date="2016-01" db="EMBL/GenBank/DDBJ databases">
        <authorList>
            <person name="McClelland M."/>
            <person name="Jain A."/>
            <person name="Saraogi P."/>
            <person name="Mendelson R."/>
            <person name="Westerman R."/>
            <person name="SanMiguel P."/>
            <person name="Csonka L."/>
        </authorList>
    </citation>
    <scope>NUCLEOTIDE SEQUENCE</scope>
    <source>
        <strain evidence="2">DSM 25325</strain>
    </source>
</reference>
<keyword evidence="1" id="KW-0812">Transmembrane</keyword>
<gene>
    <name evidence="2" type="ORF">ABW99_16800</name>
</gene>
<keyword evidence="3" id="KW-1185">Reference proteome</keyword>
<dbReference type="OrthoDB" id="1796647at2"/>